<keyword evidence="6 11" id="KW-0863">Zinc-finger</keyword>
<evidence type="ECO:0000256" key="2">
    <source>
        <dbReference type="ARBA" id="ARBA00022528"/>
    </source>
</evidence>
<sequence length="518" mass="55379">MTPASSASSSFRGRAHSAALCDSYRTAEQMPSFQGRAQRVSMPDSRSSFFSGNGVRRLFTSPKAHAFDTRSKRKQQPRPDVIGMATDYYAVLGVSKSASKQDIKGAYRRLARQYHPDVNKEAGAEDKFKEISAAYEVLSDDDKKSIYDRFGEAGIKGAAAGNGAGTYTTNPFDLFESIFGTSMGGGFSGMGGMGPSSFQTSSRGMPTQGEDLRFDVTLEFEEAIFGTEKSLEASHLETCALCNGSGAKSSNSQKTCTTCGGQGQVMQTSRTAFGMFSQVSICPTCAGEGEVITSYCKKCGGEGRIKVKKLIKVRVPPGVNSGSTLRVRGEGDAGLRGGPPGDLYVYLNVKEVPNMQRDGINLYSSVAINFTDAILGAVMQVKTVDGLTDLQIPAGTQPGDVLVLSKRGVPKLNKPTVRGDHLFTVKVSIPTRLSDTQRELVEDLAELYKANATRVSSSKTRSSRVQRMSNDFDSSSGKKEIENGAVGDNTEGEGLWGSLKKLAGSAATGVLKWLRDSL</sequence>
<dbReference type="InterPro" id="IPR036410">
    <property type="entry name" value="HSP_DnaJ_Cys-rich_dom_sf"/>
</dbReference>
<dbReference type="SUPFAM" id="SSF46565">
    <property type="entry name" value="Chaperone J-domain"/>
    <property type="match status" value="1"/>
</dbReference>
<dbReference type="GO" id="GO:0051082">
    <property type="term" value="F:unfolded protein binding"/>
    <property type="evidence" value="ECO:0007669"/>
    <property type="project" value="InterPro"/>
</dbReference>
<reference evidence="15" key="1">
    <citation type="submission" date="2021-01" db="EMBL/GenBank/DDBJ databases">
        <title>Adiantum capillus-veneris genome.</title>
        <authorList>
            <person name="Fang Y."/>
            <person name="Liao Q."/>
        </authorList>
    </citation>
    <scope>NUCLEOTIDE SEQUENCE</scope>
    <source>
        <strain evidence="15">H3</strain>
        <tissue evidence="15">Leaf</tissue>
    </source>
</reference>
<feature type="compositionally biased region" description="Low complexity" evidence="12">
    <location>
        <begin position="456"/>
        <end position="467"/>
    </location>
</feature>
<dbReference type="PANTHER" id="PTHR43096:SF22">
    <property type="entry name" value="MOLECULAR CHAPERONE HSP40_DNAJ FAMILY PROTEIN"/>
    <property type="match status" value="1"/>
</dbReference>
<dbReference type="NCBIfam" id="NF008035">
    <property type="entry name" value="PRK10767.1"/>
    <property type="match status" value="1"/>
</dbReference>
<protein>
    <submittedName>
        <fullName evidence="15">Uncharacterized protein</fullName>
    </submittedName>
</protein>
<evidence type="ECO:0000313" key="15">
    <source>
        <dbReference type="EMBL" id="KAI5070887.1"/>
    </source>
</evidence>
<dbReference type="PRINTS" id="PR00625">
    <property type="entry name" value="JDOMAIN"/>
</dbReference>
<keyword evidence="7 11" id="KW-0862">Zinc</keyword>
<dbReference type="OrthoDB" id="10256793at2759"/>
<feature type="region of interest" description="Disordered" evidence="12">
    <location>
        <begin position="456"/>
        <end position="490"/>
    </location>
</feature>
<dbReference type="AlphaFoldDB" id="A0A9D4UNW3"/>
<evidence type="ECO:0000259" key="13">
    <source>
        <dbReference type="PROSITE" id="PS50076"/>
    </source>
</evidence>
<dbReference type="SMART" id="SM00271">
    <property type="entry name" value="DnaJ"/>
    <property type="match status" value="1"/>
</dbReference>
<dbReference type="CDD" id="cd10747">
    <property type="entry name" value="DnaJ_C"/>
    <property type="match status" value="1"/>
</dbReference>
<dbReference type="Pfam" id="PF01556">
    <property type="entry name" value="DnaJ_C"/>
    <property type="match status" value="1"/>
</dbReference>
<evidence type="ECO:0000256" key="7">
    <source>
        <dbReference type="ARBA" id="ARBA00022833"/>
    </source>
</evidence>
<evidence type="ECO:0000313" key="16">
    <source>
        <dbReference type="Proteomes" id="UP000886520"/>
    </source>
</evidence>
<keyword evidence="16" id="KW-1185">Reference proteome</keyword>
<evidence type="ECO:0000256" key="4">
    <source>
        <dbReference type="ARBA" id="ARBA00022723"/>
    </source>
</evidence>
<dbReference type="GO" id="GO:0009535">
    <property type="term" value="C:chloroplast thylakoid membrane"/>
    <property type="evidence" value="ECO:0007669"/>
    <property type="project" value="TreeGrafter"/>
</dbReference>
<dbReference type="InterPro" id="IPR036869">
    <property type="entry name" value="J_dom_sf"/>
</dbReference>
<dbReference type="Pfam" id="PF00226">
    <property type="entry name" value="DnaJ"/>
    <property type="match status" value="1"/>
</dbReference>
<proteinExistence type="inferred from homology"/>
<evidence type="ECO:0000256" key="6">
    <source>
        <dbReference type="ARBA" id="ARBA00022771"/>
    </source>
</evidence>
<gene>
    <name evidence="15" type="ORF">GOP47_0013138</name>
</gene>
<dbReference type="PROSITE" id="PS00636">
    <property type="entry name" value="DNAJ_1"/>
    <property type="match status" value="1"/>
</dbReference>
<evidence type="ECO:0000256" key="5">
    <source>
        <dbReference type="ARBA" id="ARBA00022737"/>
    </source>
</evidence>
<organism evidence="15 16">
    <name type="scientific">Adiantum capillus-veneris</name>
    <name type="common">Maidenhair fern</name>
    <dbReference type="NCBI Taxonomy" id="13818"/>
    <lineage>
        <taxon>Eukaryota</taxon>
        <taxon>Viridiplantae</taxon>
        <taxon>Streptophyta</taxon>
        <taxon>Embryophyta</taxon>
        <taxon>Tracheophyta</taxon>
        <taxon>Polypodiopsida</taxon>
        <taxon>Polypodiidae</taxon>
        <taxon>Polypodiales</taxon>
        <taxon>Pteridineae</taxon>
        <taxon>Pteridaceae</taxon>
        <taxon>Vittarioideae</taxon>
        <taxon>Adiantum</taxon>
    </lineage>
</organism>
<feature type="zinc finger region" description="CR-type" evidence="11">
    <location>
        <begin position="226"/>
        <end position="308"/>
    </location>
</feature>
<keyword evidence="5" id="KW-0677">Repeat</keyword>
<keyword evidence="8" id="KW-0809">Transit peptide</keyword>
<evidence type="ECO:0000256" key="3">
    <source>
        <dbReference type="ARBA" id="ARBA00022640"/>
    </source>
</evidence>
<dbReference type="FunFam" id="2.10.230.10:FF:000002">
    <property type="entry name" value="Molecular chaperone DnaJ"/>
    <property type="match status" value="1"/>
</dbReference>
<dbReference type="NCBIfam" id="TIGR02349">
    <property type="entry name" value="DnaJ_bact"/>
    <property type="match status" value="1"/>
</dbReference>
<dbReference type="PROSITE" id="PS50076">
    <property type="entry name" value="DNAJ_2"/>
    <property type="match status" value="1"/>
</dbReference>
<evidence type="ECO:0000259" key="14">
    <source>
        <dbReference type="PROSITE" id="PS51188"/>
    </source>
</evidence>
<dbReference type="Gene3D" id="2.60.260.20">
    <property type="entry name" value="Urease metallochaperone UreE, N-terminal domain"/>
    <property type="match status" value="2"/>
</dbReference>
<dbReference type="EMBL" id="JABFUD020000013">
    <property type="protein sequence ID" value="KAI5070887.1"/>
    <property type="molecule type" value="Genomic_DNA"/>
</dbReference>
<dbReference type="GO" id="GO:0008270">
    <property type="term" value="F:zinc ion binding"/>
    <property type="evidence" value="ECO:0007669"/>
    <property type="project" value="UniProtKB-KW"/>
</dbReference>
<dbReference type="InterPro" id="IPR018253">
    <property type="entry name" value="DnaJ_domain_CS"/>
</dbReference>
<dbReference type="InterPro" id="IPR001305">
    <property type="entry name" value="HSP_DnaJ_Cys-rich_dom"/>
</dbReference>
<keyword evidence="9" id="KW-0143">Chaperone</keyword>
<keyword evidence="2" id="KW-0150">Chloroplast</keyword>
<dbReference type="Proteomes" id="UP000886520">
    <property type="component" value="Chromosome 13"/>
</dbReference>
<keyword evidence="3" id="KW-0934">Plastid</keyword>
<accession>A0A9D4UNW3</accession>
<dbReference type="FunFam" id="2.60.260.20:FF:000005">
    <property type="entry name" value="Chaperone protein dnaJ 1, mitochondrial"/>
    <property type="match status" value="1"/>
</dbReference>
<dbReference type="FunFam" id="2.60.260.20:FF:000009">
    <property type="entry name" value="Putative Mitochondrial DnaJ chaperone"/>
    <property type="match status" value="1"/>
</dbReference>
<comment type="subcellular location">
    <subcellularLocation>
        <location evidence="1">Plastid</location>
        <location evidence="1">Chloroplast</location>
    </subcellularLocation>
</comment>
<dbReference type="SUPFAM" id="SSF49493">
    <property type="entry name" value="HSP40/DnaJ peptide-binding domain"/>
    <property type="match status" value="2"/>
</dbReference>
<dbReference type="GO" id="GO:0009408">
    <property type="term" value="P:response to heat"/>
    <property type="evidence" value="ECO:0007669"/>
    <property type="project" value="InterPro"/>
</dbReference>
<dbReference type="GO" id="GO:0005524">
    <property type="term" value="F:ATP binding"/>
    <property type="evidence" value="ECO:0007669"/>
    <property type="project" value="InterPro"/>
</dbReference>
<evidence type="ECO:0000256" key="9">
    <source>
        <dbReference type="ARBA" id="ARBA00023186"/>
    </source>
</evidence>
<dbReference type="InterPro" id="IPR008971">
    <property type="entry name" value="HSP40/DnaJ_pept-bd"/>
</dbReference>
<evidence type="ECO:0000256" key="10">
    <source>
        <dbReference type="ARBA" id="ARBA00061004"/>
    </source>
</evidence>
<evidence type="ECO:0000256" key="11">
    <source>
        <dbReference type="PROSITE-ProRule" id="PRU00546"/>
    </source>
</evidence>
<dbReference type="InterPro" id="IPR012724">
    <property type="entry name" value="DnaJ"/>
</dbReference>
<dbReference type="SUPFAM" id="SSF57938">
    <property type="entry name" value="DnaJ/Hsp40 cysteine-rich domain"/>
    <property type="match status" value="1"/>
</dbReference>
<dbReference type="PANTHER" id="PTHR43096">
    <property type="entry name" value="DNAJ HOMOLOG 1, MITOCHONDRIAL-RELATED"/>
    <property type="match status" value="1"/>
</dbReference>
<dbReference type="InterPro" id="IPR002939">
    <property type="entry name" value="DnaJ_C"/>
</dbReference>
<dbReference type="Gene3D" id="2.10.230.10">
    <property type="entry name" value="Heat shock protein DnaJ, cysteine-rich domain"/>
    <property type="match status" value="1"/>
</dbReference>
<dbReference type="CDD" id="cd06257">
    <property type="entry name" value="DnaJ"/>
    <property type="match status" value="1"/>
</dbReference>
<name>A0A9D4UNW3_ADICA</name>
<feature type="domain" description="CR-type" evidence="14">
    <location>
        <begin position="226"/>
        <end position="308"/>
    </location>
</feature>
<evidence type="ECO:0000256" key="1">
    <source>
        <dbReference type="ARBA" id="ARBA00004229"/>
    </source>
</evidence>
<dbReference type="PROSITE" id="PS51188">
    <property type="entry name" value="ZF_CR"/>
    <property type="match status" value="1"/>
</dbReference>
<comment type="similarity">
    <text evidence="10">Belongs to the DnaJ family.</text>
</comment>
<evidence type="ECO:0000256" key="8">
    <source>
        <dbReference type="ARBA" id="ARBA00022946"/>
    </source>
</evidence>
<dbReference type="Pfam" id="PF00684">
    <property type="entry name" value="DnaJ_CXXCXGXG"/>
    <property type="match status" value="1"/>
</dbReference>
<dbReference type="CDD" id="cd10719">
    <property type="entry name" value="DnaJ_zf"/>
    <property type="match status" value="1"/>
</dbReference>
<dbReference type="FunFam" id="1.10.287.110:FF:000037">
    <property type="entry name" value="Chaperone protein dnaJ A6 chloroplastic"/>
    <property type="match status" value="1"/>
</dbReference>
<feature type="domain" description="J" evidence="13">
    <location>
        <begin position="87"/>
        <end position="151"/>
    </location>
</feature>
<dbReference type="GO" id="GO:0031072">
    <property type="term" value="F:heat shock protein binding"/>
    <property type="evidence" value="ECO:0007669"/>
    <property type="project" value="InterPro"/>
</dbReference>
<dbReference type="Gene3D" id="1.10.287.110">
    <property type="entry name" value="DnaJ domain"/>
    <property type="match status" value="1"/>
</dbReference>
<keyword evidence="4 11" id="KW-0479">Metal-binding</keyword>
<dbReference type="GO" id="GO:0042026">
    <property type="term" value="P:protein refolding"/>
    <property type="evidence" value="ECO:0007669"/>
    <property type="project" value="TreeGrafter"/>
</dbReference>
<evidence type="ECO:0000256" key="12">
    <source>
        <dbReference type="SAM" id="MobiDB-lite"/>
    </source>
</evidence>
<dbReference type="HAMAP" id="MF_01152">
    <property type="entry name" value="DnaJ"/>
    <property type="match status" value="1"/>
</dbReference>
<dbReference type="InterPro" id="IPR001623">
    <property type="entry name" value="DnaJ_domain"/>
</dbReference>
<comment type="caution">
    <text evidence="15">The sequence shown here is derived from an EMBL/GenBank/DDBJ whole genome shotgun (WGS) entry which is preliminary data.</text>
</comment>